<organism evidence="6 7">
    <name type="scientific">Actinoallomurus vinaceus</name>
    <dbReference type="NCBI Taxonomy" id="1080074"/>
    <lineage>
        <taxon>Bacteria</taxon>
        <taxon>Bacillati</taxon>
        <taxon>Actinomycetota</taxon>
        <taxon>Actinomycetes</taxon>
        <taxon>Streptosporangiales</taxon>
        <taxon>Thermomonosporaceae</taxon>
        <taxon>Actinoallomurus</taxon>
    </lineage>
</organism>
<dbReference type="InterPro" id="IPR036271">
    <property type="entry name" value="Tet_transcr_reg_TetR-rel_C_sf"/>
</dbReference>
<protein>
    <submittedName>
        <fullName evidence="6">TetR/AcrR family transcriptional regulator</fullName>
    </submittedName>
</protein>
<accession>A0ABP8U3N2</accession>
<evidence type="ECO:0000256" key="2">
    <source>
        <dbReference type="ARBA" id="ARBA00023125"/>
    </source>
</evidence>
<dbReference type="PANTHER" id="PTHR30055">
    <property type="entry name" value="HTH-TYPE TRANSCRIPTIONAL REGULATOR RUTR"/>
    <property type="match status" value="1"/>
</dbReference>
<dbReference type="PANTHER" id="PTHR30055:SF234">
    <property type="entry name" value="HTH-TYPE TRANSCRIPTIONAL REGULATOR BETI"/>
    <property type="match status" value="1"/>
</dbReference>
<evidence type="ECO:0000256" key="4">
    <source>
        <dbReference type="PROSITE-ProRule" id="PRU00335"/>
    </source>
</evidence>
<dbReference type="InterPro" id="IPR041678">
    <property type="entry name" value="TetR_C_16"/>
</dbReference>
<evidence type="ECO:0000256" key="3">
    <source>
        <dbReference type="ARBA" id="ARBA00023163"/>
    </source>
</evidence>
<comment type="caution">
    <text evidence="6">The sequence shown here is derived from an EMBL/GenBank/DDBJ whole genome shotgun (WGS) entry which is preliminary data.</text>
</comment>
<evidence type="ECO:0000256" key="1">
    <source>
        <dbReference type="ARBA" id="ARBA00023015"/>
    </source>
</evidence>
<dbReference type="SUPFAM" id="SSF46689">
    <property type="entry name" value="Homeodomain-like"/>
    <property type="match status" value="1"/>
</dbReference>
<keyword evidence="3" id="KW-0804">Transcription</keyword>
<sequence length="195" mass="21275">MTYADFMTQPRRRDKAATRAALLEAARLRFAQHGYDGTGVRDIAGDVGVDPALVFRYFGSKDRLYGEAVTVEVPAGRLGDPDRPITHITDGLLHDVVFADWEEFDGEHPLLVMLRSSGRTAIRDQLRERICADYLQGFAERMGGPDAALRAELVGALLLGLGVMRSLIGSPALSDAAFEETRTLVARMVAALADD</sequence>
<evidence type="ECO:0000259" key="5">
    <source>
        <dbReference type="PROSITE" id="PS50977"/>
    </source>
</evidence>
<dbReference type="InterPro" id="IPR050109">
    <property type="entry name" value="HTH-type_TetR-like_transc_reg"/>
</dbReference>
<dbReference type="Pfam" id="PF00440">
    <property type="entry name" value="TetR_N"/>
    <property type="match status" value="1"/>
</dbReference>
<dbReference type="InterPro" id="IPR009057">
    <property type="entry name" value="Homeodomain-like_sf"/>
</dbReference>
<keyword evidence="7" id="KW-1185">Reference proteome</keyword>
<feature type="DNA-binding region" description="H-T-H motif" evidence="4">
    <location>
        <begin position="39"/>
        <end position="58"/>
    </location>
</feature>
<dbReference type="SUPFAM" id="SSF48498">
    <property type="entry name" value="Tetracyclin repressor-like, C-terminal domain"/>
    <property type="match status" value="1"/>
</dbReference>
<evidence type="ECO:0000313" key="7">
    <source>
        <dbReference type="Proteomes" id="UP001501442"/>
    </source>
</evidence>
<evidence type="ECO:0000313" key="6">
    <source>
        <dbReference type="EMBL" id="GAA4620764.1"/>
    </source>
</evidence>
<dbReference type="EMBL" id="BAABHK010000001">
    <property type="protein sequence ID" value="GAA4620764.1"/>
    <property type="molecule type" value="Genomic_DNA"/>
</dbReference>
<name>A0ABP8U3N2_9ACTN</name>
<proteinExistence type="predicted"/>
<dbReference type="Gene3D" id="1.10.357.10">
    <property type="entry name" value="Tetracycline Repressor, domain 2"/>
    <property type="match status" value="1"/>
</dbReference>
<dbReference type="PROSITE" id="PS50977">
    <property type="entry name" value="HTH_TETR_2"/>
    <property type="match status" value="1"/>
</dbReference>
<reference evidence="7" key="1">
    <citation type="journal article" date="2019" name="Int. J. Syst. Evol. Microbiol.">
        <title>The Global Catalogue of Microorganisms (GCM) 10K type strain sequencing project: providing services to taxonomists for standard genome sequencing and annotation.</title>
        <authorList>
            <consortium name="The Broad Institute Genomics Platform"/>
            <consortium name="The Broad Institute Genome Sequencing Center for Infectious Disease"/>
            <person name="Wu L."/>
            <person name="Ma J."/>
        </authorList>
    </citation>
    <scope>NUCLEOTIDE SEQUENCE [LARGE SCALE GENOMIC DNA]</scope>
    <source>
        <strain evidence="7">JCM 17939</strain>
    </source>
</reference>
<dbReference type="PRINTS" id="PR00455">
    <property type="entry name" value="HTHTETR"/>
</dbReference>
<dbReference type="Pfam" id="PF17920">
    <property type="entry name" value="TetR_C_16"/>
    <property type="match status" value="1"/>
</dbReference>
<dbReference type="InterPro" id="IPR001647">
    <property type="entry name" value="HTH_TetR"/>
</dbReference>
<dbReference type="Gene3D" id="1.10.10.60">
    <property type="entry name" value="Homeodomain-like"/>
    <property type="match status" value="1"/>
</dbReference>
<keyword evidence="2 4" id="KW-0238">DNA-binding</keyword>
<feature type="domain" description="HTH tetR-type" evidence="5">
    <location>
        <begin position="16"/>
        <end position="76"/>
    </location>
</feature>
<gene>
    <name evidence="6" type="ORF">GCM10023196_006030</name>
</gene>
<keyword evidence="1" id="KW-0805">Transcription regulation</keyword>
<dbReference type="Proteomes" id="UP001501442">
    <property type="component" value="Unassembled WGS sequence"/>
</dbReference>